<evidence type="ECO:0000313" key="1">
    <source>
        <dbReference type="EMBL" id="PWB88397.1"/>
    </source>
</evidence>
<accession>A0A315XPQ1</accession>
<sequence>MESDQIRVDILYFLFRNNYWQNRHTPKSNICNKLSQHPCKKINKELGQLYKDELIRYKNTNHGKDIFLNIHKKSQIESEIKGKLDQLYNWK</sequence>
<dbReference type="EMBL" id="MZGS01000001">
    <property type="protein sequence ID" value="PWB88397.1"/>
    <property type="molecule type" value="Genomic_DNA"/>
</dbReference>
<dbReference type="AlphaFoldDB" id="A0A315XPQ1"/>
<dbReference type="Proteomes" id="UP000251717">
    <property type="component" value="Unassembled WGS sequence"/>
</dbReference>
<proteinExistence type="predicted"/>
<comment type="caution">
    <text evidence="1">The sequence shown here is derived from an EMBL/GenBank/DDBJ whole genome shotgun (WGS) entry which is preliminary data.</text>
</comment>
<evidence type="ECO:0000313" key="2">
    <source>
        <dbReference type="Proteomes" id="UP000251717"/>
    </source>
</evidence>
<organism evidence="1 2">
    <name type="scientific">Methanobrevibacter thaueri</name>
    <dbReference type="NCBI Taxonomy" id="190975"/>
    <lineage>
        <taxon>Archaea</taxon>
        <taxon>Methanobacteriati</taxon>
        <taxon>Methanobacteriota</taxon>
        <taxon>Methanomada group</taxon>
        <taxon>Methanobacteria</taxon>
        <taxon>Methanobacteriales</taxon>
        <taxon>Methanobacteriaceae</taxon>
        <taxon>Methanobrevibacter</taxon>
    </lineage>
</organism>
<reference evidence="1 2" key="1">
    <citation type="submission" date="2017-03" db="EMBL/GenBank/DDBJ databases">
        <title>Genome sequence of Methanobrevibacter thaueri.</title>
        <authorList>
            <person name="Poehlein A."/>
            <person name="Seedorf H."/>
            <person name="Daniel R."/>
        </authorList>
    </citation>
    <scope>NUCLEOTIDE SEQUENCE [LARGE SCALE GENOMIC DNA]</scope>
    <source>
        <strain evidence="1 2">DSM 11995</strain>
    </source>
</reference>
<name>A0A315XPQ1_9EURY</name>
<gene>
    <name evidence="1" type="ORF">MBBTH_00030</name>
</gene>
<keyword evidence="2" id="KW-1185">Reference proteome</keyword>
<protein>
    <submittedName>
        <fullName evidence="1">Uncharacterized protein</fullName>
    </submittedName>
</protein>